<evidence type="ECO:0000313" key="2">
    <source>
        <dbReference type="Proteomes" id="UP001458880"/>
    </source>
</evidence>
<dbReference type="Proteomes" id="UP001458880">
    <property type="component" value="Unassembled WGS sequence"/>
</dbReference>
<reference evidence="1 2" key="1">
    <citation type="journal article" date="2024" name="BMC Genomics">
        <title>De novo assembly and annotation of Popillia japonica's genome with initial clues to its potential as an invasive pest.</title>
        <authorList>
            <person name="Cucini C."/>
            <person name="Boschi S."/>
            <person name="Funari R."/>
            <person name="Cardaioli E."/>
            <person name="Iannotti N."/>
            <person name="Marturano G."/>
            <person name="Paoli F."/>
            <person name="Bruttini M."/>
            <person name="Carapelli A."/>
            <person name="Frati F."/>
            <person name="Nardi F."/>
        </authorList>
    </citation>
    <scope>NUCLEOTIDE SEQUENCE [LARGE SCALE GENOMIC DNA]</scope>
    <source>
        <strain evidence="1">DMR45628</strain>
    </source>
</reference>
<sequence length="118" mass="13701">MYIRKRTNKSGATIIEYNSGIHYRINDDFKKSQTLLKRGKSVSHAILPPLQETPGISSDKGKAVNKLLQKRFGEQWIQDRNFKWYFELLLKNLMPEPVGPLETEEACHCLTKDTESKY</sequence>
<keyword evidence="2" id="KW-1185">Reference proteome</keyword>
<accession>A0AAW1KK57</accession>
<proteinExistence type="predicted"/>
<evidence type="ECO:0000313" key="1">
    <source>
        <dbReference type="EMBL" id="KAK9720567.1"/>
    </source>
</evidence>
<dbReference type="EMBL" id="JASPKY010000209">
    <property type="protein sequence ID" value="KAK9720567.1"/>
    <property type="molecule type" value="Genomic_DNA"/>
</dbReference>
<comment type="caution">
    <text evidence="1">The sequence shown here is derived from an EMBL/GenBank/DDBJ whole genome shotgun (WGS) entry which is preliminary data.</text>
</comment>
<organism evidence="1 2">
    <name type="scientific">Popillia japonica</name>
    <name type="common">Japanese beetle</name>
    <dbReference type="NCBI Taxonomy" id="7064"/>
    <lineage>
        <taxon>Eukaryota</taxon>
        <taxon>Metazoa</taxon>
        <taxon>Ecdysozoa</taxon>
        <taxon>Arthropoda</taxon>
        <taxon>Hexapoda</taxon>
        <taxon>Insecta</taxon>
        <taxon>Pterygota</taxon>
        <taxon>Neoptera</taxon>
        <taxon>Endopterygota</taxon>
        <taxon>Coleoptera</taxon>
        <taxon>Polyphaga</taxon>
        <taxon>Scarabaeiformia</taxon>
        <taxon>Scarabaeidae</taxon>
        <taxon>Rutelinae</taxon>
        <taxon>Popillia</taxon>
    </lineage>
</organism>
<name>A0AAW1KK57_POPJA</name>
<protein>
    <submittedName>
        <fullName evidence="1">Uncharacterized protein</fullName>
    </submittedName>
</protein>
<gene>
    <name evidence="1" type="ORF">QE152_g22002</name>
</gene>
<dbReference type="AlphaFoldDB" id="A0AAW1KK57"/>